<dbReference type="EMBL" id="BAABGA010000099">
    <property type="protein sequence ID" value="GAA4468767.1"/>
    <property type="molecule type" value="Genomic_DNA"/>
</dbReference>
<dbReference type="RefSeq" id="WP_345327372.1">
    <property type="nucleotide sequence ID" value="NZ_BAABGA010000099.1"/>
</dbReference>
<protein>
    <recommendedName>
        <fullName evidence="4">Secreted protein</fullName>
    </recommendedName>
</protein>
<feature type="region of interest" description="Disordered" evidence="1">
    <location>
        <begin position="243"/>
        <end position="274"/>
    </location>
</feature>
<proteinExistence type="predicted"/>
<sequence>MIYQAICKSICSLAIVCLATLACPSRVSGDGLLDDVDGLAEDYLVAYIAGRTNLSGNAAFIGRGFATSLRKSISEVREVEIWALEAYQTGEGNKNSRLSAMCRQEYKNGFSPPPLWEQTLETDGQRFYRRTMTGTIRGMNRSEKDDTEEDKSVTRRSMPKLDPYFLPFVDTAAYLRSKDGKAFAERFLSRCELMSAKRQDGGVLGVWSLTSDSPMRWKISLLFDPKQGNMPARVDWEYGLAKNENEADDRGQSNNDFRSQMSSRTSWDQIESKQKDGKSIKGWVPKRISRVDSYSGDDFTETIFFFQWKQSDRTMFPKPEDDDWREPFAEAFVIDWSESFQSFSRRLDANTK</sequence>
<reference evidence="3" key="1">
    <citation type="journal article" date="2019" name="Int. J. Syst. Evol. Microbiol.">
        <title>The Global Catalogue of Microorganisms (GCM) 10K type strain sequencing project: providing services to taxonomists for standard genome sequencing and annotation.</title>
        <authorList>
            <consortium name="The Broad Institute Genomics Platform"/>
            <consortium name="The Broad Institute Genome Sequencing Center for Infectious Disease"/>
            <person name="Wu L."/>
            <person name="Ma J."/>
        </authorList>
    </citation>
    <scope>NUCLEOTIDE SEQUENCE [LARGE SCALE GENOMIC DNA]</scope>
    <source>
        <strain evidence="3">JCM 17759</strain>
    </source>
</reference>
<comment type="caution">
    <text evidence="2">The sequence shown here is derived from an EMBL/GenBank/DDBJ whole genome shotgun (WGS) entry which is preliminary data.</text>
</comment>
<accession>A0ABP8NNL4</accession>
<evidence type="ECO:0000313" key="3">
    <source>
        <dbReference type="Proteomes" id="UP001500840"/>
    </source>
</evidence>
<evidence type="ECO:0000313" key="2">
    <source>
        <dbReference type="EMBL" id="GAA4468767.1"/>
    </source>
</evidence>
<dbReference type="Proteomes" id="UP001500840">
    <property type="component" value="Unassembled WGS sequence"/>
</dbReference>
<organism evidence="2 3">
    <name type="scientific">Novipirellula rosea</name>
    <dbReference type="NCBI Taxonomy" id="1031540"/>
    <lineage>
        <taxon>Bacteria</taxon>
        <taxon>Pseudomonadati</taxon>
        <taxon>Planctomycetota</taxon>
        <taxon>Planctomycetia</taxon>
        <taxon>Pirellulales</taxon>
        <taxon>Pirellulaceae</taxon>
        <taxon>Novipirellula</taxon>
    </lineage>
</organism>
<keyword evidence="3" id="KW-1185">Reference proteome</keyword>
<gene>
    <name evidence="2" type="ORF">GCM10023156_60210</name>
</gene>
<evidence type="ECO:0008006" key="4">
    <source>
        <dbReference type="Google" id="ProtNLM"/>
    </source>
</evidence>
<evidence type="ECO:0000256" key="1">
    <source>
        <dbReference type="SAM" id="MobiDB-lite"/>
    </source>
</evidence>
<name>A0ABP8NNL4_9BACT</name>
<feature type="compositionally biased region" description="Polar residues" evidence="1">
    <location>
        <begin position="252"/>
        <end position="269"/>
    </location>
</feature>